<dbReference type="AlphaFoldDB" id="A0A5N6LC00"/>
<dbReference type="SUPFAM" id="SSF56672">
    <property type="entry name" value="DNA/RNA polymerases"/>
    <property type="match status" value="1"/>
</dbReference>
<evidence type="ECO:0000313" key="2">
    <source>
        <dbReference type="Proteomes" id="UP000326396"/>
    </source>
</evidence>
<protein>
    <recommendedName>
        <fullName evidence="3">Integrase zinc-binding domain-containing protein</fullName>
    </recommendedName>
</protein>
<evidence type="ECO:0008006" key="3">
    <source>
        <dbReference type="Google" id="ProtNLM"/>
    </source>
</evidence>
<evidence type="ECO:0000313" key="1">
    <source>
        <dbReference type="EMBL" id="KAC9761304.1"/>
    </source>
</evidence>
<gene>
    <name evidence="1" type="ORF">E3N88_45286</name>
</gene>
<comment type="caution">
    <text evidence="1">The sequence shown here is derived from an EMBL/GenBank/DDBJ whole genome shotgun (WGS) entry which is preliminary data.</text>
</comment>
<dbReference type="InterPro" id="IPR043502">
    <property type="entry name" value="DNA/RNA_pol_sf"/>
</dbReference>
<dbReference type="OrthoDB" id="2013610at2759"/>
<name>A0A5N6LC00_9ASTR</name>
<accession>A0A5N6LC00</accession>
<dbReference type="InterPro" id="IPR043128">
    <property type="entry name" value="Rev_trsase/Diguanyl_cyclase"/>
</dbReference>
<dbReference type="PANTHER" id="PTHR34072:SF55">
    <property type="entry name" value="DNA_RNA POLYMERASES SUPERFAMILY PROTEIN"/>
    <property type="match status" value="1"/>
</dbReference>
<keyword evidence="2" id="KW-1185">Reference proteome</keyword>
<dbReference type="EMBL" id="SZYD01002256">
    <property type="protein sequence ID" value="KAC9761304.1"/>
    <property type="molecule type" value="Genomic_DNA"/>
</dbReference>
<dbReference type="Proteomes" id="UP000326396">
    <property type="component" value="Unassembled WGS sequence"/>
</dbReference>
<proteinExistence type="predicted"/>
<dbReference type="Gene3D" id="3.30.70.270">
    <property type="match status" value="1"/>
</dbReference>
<sequence length="274" mass="31105">MSSASLLGVEIPKFVDKTTTEYKPKFDALLVEPKEAGQKSLKESERLEKEIAEVQELKTEFGLLTSEDGGHRLADRTLNESVMVGEAGRHYQRFVQNYGLIARPLVTLTKKDGFVWLDSALSAFSDLKEALRIDIRTNHYTLKFLMEQRITTTERLLKLMPYDFSLGHKVGKENRGAYALSRRSIRDELLTHAIPCCVELCDIREGLRSDPYTSILQKVKSIPVSLPHFSVVDDLIFYKKRLNVPDIPSLKQKLLLEAHNSPIDGHGGFLKTFK</sequence>
<organism evidence="1 2">
    <name type="scientific">Mikania micrantha</name>
    <name type="common">bitter vine</name>
    <dbReference type="NCBI Taxonomy" id="192012"/>
    <lineage>
        <taxon>Eukaryota</taxon>
        <taxon>Viridiplantae</taxon>
        <taxon>Streptophyta</taxon>
        <taxon>Embryophyta</taxon>
        <taxon>Tracheophyta</taxon>
        <taxon>Spermatophyta</taxon>
        <taxon>Magnoliopsida</taxon>
        <taxon>eudicotyledons</taxon>
        <taxon>Gunneridae</taxon>
        <taxon>Pentapetalae</taxon>
        <taxon>asterids</taxon>
        <taxon>campanulids</taxon>
        <taxon>Asterales</taxon>
        <taxon>Asteraceae</taxon>
        <taxon>Asteroideae</taxon>
        <taxon>Heliantheae alliance</taxon>
        <taxon>Eupatorieae</taxon>
        <taxon>Mikania</taxon>
    </lineage>
</organism>
<dbReference type="PANTHER" id="PTHR34072">
    <property type="entry name" value="ENZYMATIC POLYPROTEIN-RELATED"/>
    <property type="match status" value="1"/>
</dbReference>
<reference evidence="1 2" key="1">
    <citation type="submission" date="2019-05" db="EMBL/GenBank/DDBJ databases">
        <title>Mikania micrantha, genome provides insights into the molecular mechanism of rapid growth.</title>
        <authorList>
            <person name="Liu B."/>
        </authorList>
    </citation>
    <scope>NUCLEOTIDE SEQUENCE [LARGE SCALE GENOMIC DNA]</scope>
    <source>
        <strain evidence="1">NLD-2019</strain>
        <tissue evidence="1">Leaf</tissue>
    </source>
</reference>